<feature type="compositionally biased region" description="Low complexity" evidence="1">
    <location>
        <begin position="166"/>
        <end position="177"/>
    </location>
</feature>
<dbReference type="AlphaFoldDB" id="A0A914D7Z6"/>
<proteinExistence type="predicted"/>
<evidence type="ECO:0000313" key="2">
    <source>
        <dbReference type="Proteomes" id="UP000887540"/>
    </source>
</evidence>
<feature type="compositionally biased region" description="Basic and acidic residues" evidence="1">
    <location>
        <begin position="130"/>
        <end position="145"/>
    </location>
</feature>
<organism evidence="2 3">
    <name type="scientific">Acrobeloides nanus</name>
    <dbReference type="NCBI Taxonomy" id="290746"/>
    <lineage>
        <taxon>Eukaryota</taxon>
        <taxon>Metazoa</taxon>
        <taxon>Ecdysozoa</taxon>
        <taxon>Nematoda</taxon>
        <taxon>Chromadorea</taxon>
        <taxon>Rhabditida</taxon>
        <taxon>Tylenchina</taxon>
        <taxon>Cephalobomorpha</taxon>
        <taxon>Cephaloboidea</taxon>
        <taxon>Cephalobidae</taxon>
        <taxon>Acrobeloides</taxon>
    </lineage>
</organism>
<name>A0A914D7Z6_9BILA</name>
<evidence type="ECO:0000313" key="3">
    <source>
        <dbReference type="WBParaSite" id="ACRNAN_scaffold19351.g8069.t1"/>
    </source>
</evidence>
<dbReference type="WBParaSite" id="ACRNAN_scaffold19351.g8069.t1">
    <property type="protein sequence ID" value="ACRNAN_scaffold19351.g8069.t1"/>
    <property type="gene ID" value="ACRNAN_scaffold19351.g8069"/>
</dbReference>
<sequence length="183" mass="20600">MKLLFFTRGLKPEIRVEVMRKSPTTYDEALKAARKEEGIQTQVGIGSNLVQQELLRKTYEMNEKLDKQGPYNAYIAPPLVLIEEIKGGFIFEERDLTSNEIECMIEGAKALDGGAFITILSDDVGNEGNISKEEHHQRRESKEEESSPEIEEVSAEMEELEEEVNTTEVSATTVETTIAPSFQ</sequence>
<protein>
    <submittedName>
        <fullName evidence="3">Uncharacterized protein</fullName>
    </submittedName>
</protein>
<reference evidence="3" key="1">
    <citation type="submission" date="2022-11" db="UniProtKB">
        <authorList>
            <consortium name="WormBaseParasite"/>
        </authorList>
    </citation>
    <scope>IDENTIFICATION</scope>
</reference>
<keyword evidence="2" id="KW-1185">Reference proteome</keyword>
<evidence type="ECO:0000256" key="1">
    <source>
        <dbReference type="SAM" id="MobiDB-lite"/>
    </source>
</evidence>
<feature type="region of interest" description="Disordered" evidence="1">
    <location>
        <begin position="125"/>
        <end position="183"/>
    </location>
</feature>
<feature type="compositionally biased region" description="Acidic residues" evidence="1">
    <location>
        <begin position="146"/>
        <end position="165"/>
    </location>
</feature>
<accession>A0A914D7Z6</accession>
<dbReference type="Proteomes" id="UP000887540">
    <property type="component" value="Unplaced"/>
</dbReference>